<evidence type="ECO:0000256" key="2">
    <source>
        <dbReference type="SAM" id="Phobius"/>
    </source>
</evidence>
<feature type="compositionally biased region" description="Pro residues" evidence="1">
    <location>
        <begin position="140"/>
        <end position="172"/>
    </location>
</feature>
<dbReference type="Proteomes" id="UP000267536">
    <property type="component" value="Unassembled WGS sequence"/>
</dbReference>
<comment type="caution">
    <text evidence="4">The sequence shown here is derived from an EMBL/GenBank/DDBJ whole genome shotgun (WGS) entry which is preliminary data.</text>
</comment>
<dbReference type="EMBL" id="RKMH01000018">
    <property type="protein sequence ID" value="RPA57191.1"/>
    <property type="molecule type" value="Genomic_DNA"/>
</dbReference>
<dbReference type="Pfam" id="PF25591">
    <property type="entry name" value="LRV_2"/>
    <property type="match status" value="1"/>
</dbReference>
<dbReference type="AlphaFoldDB" id="A0A3N4GDT5"/>
<proteinExistence type="predicted"/>
<organism evidence="4 5">
    <name type="scientific">Gordonia oryzae</name>
    <dbReference type="NCBI Taxonomy" id="2487349"/>
    <lineage>
        <taxon>Bacteria</taxon>
        <taxon>Bacillati</taxon>
        <taxon>Actinomycetota</taxon>
        <taxon>Actinomycetes</taxon>
        <taxon>Mycobacteriales</taxon>
        <taxon>Gordoniaceae</taxon>
        <taxon>Gordonia</taxon>
    </lineage>
</organism>
<keyword evidence="2" id="KW-1133">Transmembrane helix</keyword>
<evidence type="ECO:0000259" key="3">
    <source>
        <dbReference type="Pfam" id="PF25591"/>
    </source>
</evidence>
<protein>
    <recommendedName>
        <fullName evidence="3">Leucine rich repeat variant domain-containing protein</fullName>
    </recommendedName>
</protein>
<name>A0A3N4GDT5_9ACTN</name>
<feature type="region of interest" description="Disordered" evidence="1">
    <location>
        <begin position="113"/>
        <end position="205"/>
    </location>
</feature>
<sequence>MGEDMTIPPGPGDNPGAPNPGFGGWPSGPSTRPAAPTGPNPQGAGLRALIGGGVIVLLALVFVFLFWPVAILLFAVATLYTVLLGTGMDPFAGTSTTIAHIAYLWRTRIATSGAPSTGQRFPSPPPGQRFPNPSTGQRFPSPPPGQRFPSPPPGQRFPNPPPGQRFPSPPTGPRGLGAQPPVDSPTELVARPGAPGHGFTAAQAADPATDPAVLAQIAATASGLHIHLAANPATYPDLLDWLAVYGEPEARDVVARRRYG</sequence>
<feature type="transmembrane region" description="Helical" evidence="2">
    <location>
        <begin position="49"/>
        <end position="82"/>
    </location>
</feature>
<keyword evidence="5" id="KW-1185">Reference proteome</keyword>
<evidence type="ECO:0000313" key="4">
    <source>
        <dbReference type="EMBL" id="RPA57191.1"/>
    </source>
</evidence>
<feature type="region of interest" description="Disordered" evidence="1">
    <location>
        <begin position="1"/>
        <end position="40"/>
    </location>
</feature>
<evidence type="ECO:0000313" key="5">
    <source>
        <dbReference type="Proteomes" id="UP000267536"/>
    </source>
</evidence>
<evidence type="ECO:0000256" key="1">
    <source>
        <dbReference type="SAM" id="MobiDB-lite"/>
    </source>
</evidence>
<feature type="domain" description="Leucine rich repeat variant" evidence="3">
    <location>
        <begin position="199"/>
        <end position="257"/>
    </location>
</feature>
<keyword evidence="2" id="KW-0472">Membrane</keyword>
<gene>
    <name evidence="4" type="ORF">EF294_19325</name>
</gene>
<dbReference type="InterPro" id="IPR057893">
    <property type="entry name" value="LRV_2"/>
</dbReference>
<reference evidence="4 5" key="1">
    <citation type="submission" date="2018-11" db="EMBL/GenBank/DDBJ databases">
        <title>Draft genome sequence of Gordonia sp. RS15-1S isolated from rice stems.</title>
        <authorList>
            <person name="Muangham S."/>
        </authorList>
    </citation>
    <scope>NUCLEOTIDE SEQUENCE [LARGE SCALE GENOMIC DNA]</scope>
    <source>
        <strain evidence="4 5">RS15-1S</strain>
    </source>
</reference>
<accession>A0A3N4GDT5</accession>
<keyword evidence="2" id="KW-0812">Transmembrane</keyword>